<organism evidence="1 2">
    <name type="scientific">Naganishia friedmannii</name>
    <dbReference type="NCBI Taxonomy" id="89922"/>
    <lineage>
        <taxon>Eukaryota</taxon>
        <taxon>Fungi</taxon>
        <taxon>Dikarya</taxon>
        <taxon>Basidiomycota</taxon>
        <taxon>Agaricomycotina</taxon>
        <taxon>Tremellomycetes</taxon>
        <taxon>Filobasidiales</taxon>
        <taxon>Filobasidiaceae</taxon>
        <taxon>Naganishia</taxon>
    </lineage>
</organism>
<sequence>MQPASLEEFEAAIAGLDSIKANDRDQEKVRTLLRRYHAISPWTVGTDIASWIMARHEEVQNDSRKRARSASQQPPPRLENAIEQVEVKPASLPPQQPAAFRTMNQQPIQQQQQQQQQHLQQQQQNQQQHQFRQQHEPPPHQQLPAFKMSPGNLVDSRQSTPPTGGPAQQRERPALVKIERDEPPAVNTVVKAESGPRSSSPDSPPLSALLKPVSAKTQPGVTVSQQIPSTNGRKATPQLASPAAMPFPTRAASVTSISSSVIRQSPAPSPAPGPEQVEDRERRLRQAQNRHFPSPPPSDDESFSVPVRQPFKPEYAEDVNLERRKNFTSVGIRQPDMAWTRSLPQTEVTPPDSPSSHSSASSEDVLVGDDRFDPVGDRDDLASPRPRQPAESSSSANANVAANDGDSDRQSKVGKRSTKEIGSAKGERLSAEQNSRRAKEPVQRKPWELRQFVAPEFEELRKTTLAAKEVIPFTDIQKLLPPVVSGSDSKQLENSFLHLRRLLLPADTKMQDRPRVELALLQVVWLLNQIAEHGSPRYLKAFAADVSNMKLLEFFLGDAWERADTSITKSTDDGASARKSKLTEWRAICVAYFTIKLLRKLNPADELLKRTKVMNRVGEWSRRDDDIRTISNQWANDPKTRLISSVPGAKRKAAADENVTNNKRLRPEVNRGASDQPSTSKTATPARLSVSGGKKTGEDNAMSMFLAPTPASRPARSTPVRKVPPANDALAQAFARLAPAQIAPDEPEPTRKSPDPSRPPRIGKDGKPRPCMSVKWKPDSKLEQIRFIESRSPNEHHDGSARQMEMDEGAALRKHMIEGLQIPWYTPLPMAYRGTPDVQEVSSAETKEQLDRERNVPQIIITDESDIPLPPDETAVREAIVPGDVARIPLYEEEEQAYIPSYQYMQQQENQNRTYNQPAPGTATLPLASTSTVAGPAYNYGWGQTPPVYPANAPNNPTGNPMAIFDPAALQQLQQQLAPRPANVPAQPQYGQSNTAVYNGYNTSIGYNMPNGYDAQAGYNSGYGVSANRSNNWRPAHPAGPARHPDGRDELPRQVREDMLDFDAAGSLSPQMLGALLTEHLRLNPNDDRENFSRIWWLREPELWYRVKRSSD</sequence>
<keyword evidence="2" id="KW-1185">Reference proteome</keyword>
<accession>A0ACC2VQY2</accession>
<proteinExistence type="predicted"/>
<evidence type="ECO:0000313" key="2">
    <source>
        <dbReference type="Proteomes" id="UP001227268"/>
    </source>
</evidence>
<name>A0ACC2VQY2_9TREE</name>
<evidence type="ECO:0000313" key="1">
    <source>
        <dbReference type="EMBL" id="KAJ9101051.1"/>
    </source>
</evidence>
<comment type="caution">
    <text evidence="1">The sequence shown here is derived from an EMBL/GenBank/DDBJ whole genome shotgun (WGS) entry which is preliminary data.</text>
</comment>
<protein>
    <submittedName>
        <fullName evidence="1">Uncharacterized protein</fullName>
    </submittedName>
</protein>
<dbReference type="Proteomes" id="UP001227268">
    <property type="component" value="Unassembled WGS sequence"/>
</dbReference>
<dbReference type="EMBL" id="JASBWT010000010">
    <property type="protein sequence ID" value="KAJ9101051.1"/>
    <property type="molecule type" value="Genomic_DNA"/>
</dbReference>
<gene>
    <name evidence="1" type="ORF">QFC21_003269</name>
</gene>
<reference evidence="1" key="1">
    <citation type="submission" date="2023-04" db="EMBL/GenBank/DDBJ databases">
        <title>Draft Genome sequencing of Naganishia species isolated from polar environments using Oxford Nanopore Technology.</title>
        <authorList>
            <person name="Leo P."/>
            <person name="Venkateswaran K."/>
        </authorList>
    </citation>
    <scope>NUCLEOTIDE SEQUENCE</scope>
    <source>
        <strain evidence="1">MNA-CCFEE 5423</strain>
    </source>
</reference>